<keyword evidence="1" id="KW-1133">Transmembrane helix</keyword>
<reference evidence="2 3" key="1">
    <citation type="submission" date="2020-08" db="EMBL/GenBank/DDBJ databases">
        <title>Genomic Encyclopedia of Type Strains, Phase IV (KMG-IV): sequencing the most valuable type-strain genomes for metagenomic binning, comparative biology and taxonomic classification.</title>
        <authorList>
            <person name="Goeker M."/>
        </authorList>
    </citation>
    <scope>NUCLEOTIDE SEQUENCE [LARGE SCALE GENOMIC DNA]</scope>
    <source>
        <strain evidence="2 3">DSM 102234</strain>
    </source>
</reference>
<keyword evidence="1" id="KW-0472">Membrane</keyword>
<gene>
    <name evidence="2" type="ORF">GGR95_000596</name>
</gene>
<protein>
    <submittedName>
        <fullName evidence="2">Uncharacterized protein</fullName>
    </submittedName>
</protein>
<dbReference type="AlphaFoldDB" id="A0A7W6E1F9"/>
<keyword evidence="3" id="KW-1185">Reference proteome</keyword>
<feature type="transmembrane region" description="Helical" evidence="1">
    <location>
        <begin position="84"/>
        <end position="107"/>
    </location>
</feature>
<dbReference type="RefSeq" id="WP_184562553.1">
    <property type="nucleotide sequence ID" value="NZ_JACIEI010000001.1"/>
</dbReference>
<accession>A0A7W6E1F9</accession>
<keyword evidence="1" id="KW-0812">Transmembrane</keyword>
<feature type="transmembrane region" description="Helical" evidence="1">
    <location>
        <begin position="12"/>
        <end position="33"/>
    </location>
</feature>
<evidence type="ECO:0000313" key="3">
    <source>
        <dbReference type="Proteomes" id="UP000530268"/>
    </source>
</evidence>
<evidence type="ECO:0000313" key="2">
    <source>
        <dbReference type="EMBL" id="MBB3992977.1"/>
    </source>
</evidence>
<dbReference type="Proteomes" id="UP000530268">
    <property type="component" value="Unassembled WGS sequence"/>
</dbReference>
<organism evidence="2 3">
    <name type="scientific">Sulfitobacter undariae</name>
    <dbReference type="NCBI Taxonomy" id="1563671"/>
    <lineage>
        <taxon>Bacteria</taxon>
        <taxon>Pseudomonadati</taxon>
        <taxon>Pseudomonadota</taxon>
        <taxon>Alphaproteobacteria</taxon>
        <taxon>Rhodobacterales</taxon>
        <taxon>Roseobacteraceae</taxon>
        <taxon>Sulfitobacter</taxon>
    </lineage>
</organism>
<evidence type="ECO:0000256" key="1">
    <source>
        <dbReference type="SAM" id="Phobius"/>
    </source>
</evidence>
<dbReference type="EMBL" id="JACIEI010000001">
    <property type="protein sequence ID" value="MBB3992977.1"/>
    <property type="molecule type" value="Genomic_DNA"/>
</dbReference>
<comment type="caution">
    <text evidence="2">The sequence shown here is derived from an EMBL/GenBank/DDBJ whole genome shotgun (WGS) entry which is preliminary data.</text>
</comment>
<feature type="transmembrane region" description="Helical" evidence="1">
    <location>
        <begin position="53"/>
        <end position="72"/>
    </location>
</feature>
<name>A0A7W6E1F9_9RHOB</name>
<sequence length="223" mass="24716">MIDFLNGKKSLGVTYWVGVVGFGLILRAGNWYITQQYFTQQDPAALETLDFGHRVFFVACTIVTLLLLRAMVKAGFNNRKPGGWGWLGIAIAALGVANVGYSTIALLNPSVVTPRVMLVMEIAELNKHLPKTIDTESTLNKVEIIGDDLVYFYSNTLPVTADMVPDLKRIFTMDGIEGQSLCRDLEGYFHGGLENVRYEFTYSNQSITAQLTAQDCLSFLANE</sequence>
<proteinExistence type="predicted"/>